<proteinExistence type="predicted"/>
<sequence>MSIEEMIDDRSSHNAQGSPRLPAKSDDHGGAALSDEPTRGAQQPSPSPSQPEEEAHTPLRARRASTRLPTQVQTAARSTKTNEGQRLKQPLGGFIHLRGTQVIPQTPVRRRRVPEPPSKLQAPREIPVRSPSEPPGIVQPPGKLSWAALTTKRRAPGEWAASDGLPRTPVRRQPPGTISPSQPMTAPPVMATRGEEQMAVAYQSYVVQRYELQEEEEPQTPVRTRPRAKARQPNNPPPDAGVVQQVRSQGHFNSTRIQSVKQAKVLQKRGQPRQAPNRKAGVSAEQQLARRVTQDMVDLHNAAAEIREFAAELENEVEDLRKTVELTAVRRKIIEEVVVWIESRAEQVVDGGDLEVLE</sequence>
<dbReference type="Proteomes" id="UP000541558">
    <property type="component" value="Unassembled WGS sequence"/>
</dbReference>
<feature type="compositionally biased region" description="Polar residues" evidence="2">
    <location>
        <begin position="245"/>
        <end position="261"/>
    </location>
</feature>
<feature type="compositionally biased region" description="Polar residues" evidence="2">
    <location>
        <begin position="67"/>
        <end position="84"/>
    </location>
</feature>
<comment type="caution">
    <text evidence="3">The sequence shown here is derived from an EMBL/GenBank/DDBJ whole genome shotgun (WGS) entry which is preliminary data.</text>
</comment>
<evidence type="ECO:0000256" key="1">
    <source>
        <dbReference type="SAM" id="Coils"/>
    </source>
</evidence>
<evidence type="ECO:0000313" key="3">
    <source>
        <dbReference type="EMBL" id="KAF5317074.1"/>
    </source>
</evidence>
<feature type="region of interest" description="Disordered" evidence="2">
    <location>
        <begin position="212"/>
        <end position="285"/>
    </location>
</feature>
<protein>
    <submittedName>
        <fullName evidence="3">Uncharacterized protein</fullName>
    </submittedName>
</protein>
<gene>
    <name evidence="3" type="ORF">D9611_004009</name>
</gene>
<dbReference type="AlphaFoldDB" id="A0A8H5B5C6"/>
<feature type="coiled-coil region" evidence="1">
    <location>
        <begin position="296"/>
        <end position="330"/>
    </location>
</feature>
<keyword evidence="1" id="KW-0175">Coiled coil</keyword>
<evidence type="ECO:0000256" key="2">
    <source>
        <dbReference type="SAM" id="MobiDB-lite"/>
    </source>
</evidence>
<name>A0A8H5B5C6_9AGAR</name>
<dbReference type="EMBL" id="JAACJK010000219">
    <property type="protein sequence ID" value="KAF5317074.1"/>
    <property type="molecule type" value="Genomic_DNA"/>
</dbReference>
<keyword evidence="4" id="KW-1185">Reference proteome</keyword>
<organism evidence="3 4">
    <name type="scientific">Ephemerocybe angulata</name>
    <dbReference type="NCBI Taxonomy" id="980116"/>
    <lineage>
        <taxon>Eukaryota</taxon>
        <taxon>Fungi</taxon>
        <taxon>Dikarya</taxon>
        <taxon>Basidiomycota</taxon>
        <taxon>Agaricomycotina</taxon>
        <taxon>Agaricomycetes</taxon>
        <taxon>Agaricomycetidae</taxon>
        <taxon>Agaricales</taxon>
        <taxon>Agaricineae</taxon>
        <taxon>Psathyrellaceae</taxon>
        <taxon>Ephemerocybe</taxon>
    </lineage>
</organism>
<feature type="region of interest" description="Disordered" evidence="2">
    <location>
        <begin position="1"/>
        <end position="142"/>
    </location>
</feature>
<feature type="region of interest" description="Disordered" evidence="2">
    <location>
        <begin position="154"/>
        <end position="188"/>
    </location>
</feature>
<reference evidence="3 4" key="1">
    <citation type="journal article" date="2020" name="ISME J.">
        <title>Uncovering the hidden diversity of litter-decomposition mechanisms in mushroom-forming fungi.</title>
        <authorList>
            <person name="Floudas D."/>
            <person name="Bentzer J."/>
            <person name="Ahren D."/>
            <person name="Johansson T."/>
            <person name="Persson P."/>
            <person name="Tunlid A."/>
        </authorList>
    </citation>
    <scope>NUCLEOTIDE SEQUENCE [LARGE SCALE GENOMIC DNA]</scope>
    <source>
        <strain evidence="3 4">CBS 175.51</strain>
    </source>
</reference>
<accession>A0A8H5B5C6</accession>
<evidence type="ECO:0000313" key="4">
    <source>
        <dbReference type="Proteomes" id="UP000541558"/>
    </source>
</evidence>